<dbReference type="PATRIC" id="fig|60890.4.peg.897"/>
<sequence>MARRFSFAVVVFSASAALGLAGAADAFTSRKSARVNPLSEQVFEVVPIAGGTGLDYWCGAGDYAVRALGAPMSAMVYVSRAMGPSDTTNRRSAVQFTLDVNMLAGAEPITNPPINRMNVGDAMQVRAALSFCHQLPTGF</sequence>
<dbReference type="AlphaFoldDB" id="A0A1B0ZP30"/>
<feature type="chain" id="PRO_5008517958" evidence="1">
    <location>
        <begin position="24"/>
        <end position="139"/>
    </location>
</feature>
<name>A0A1B0ZP30_9RHOB</name>
<dbReference type="RefSeq" id="WP_065270911.1">
    <property type="nucleotide sequence ID" value="NZ_CP015124.1"/>
</dbReference>
<dbReference type="Proteomes" id="UP000092565">
    <property type="component" value="Chromosome"/>
</dbReference>
<evidence type="ECO:0000313" key="2">
    <source>
        <dbReference type="EMBL" id="ANP35844.1"/>
    </source>
</evidence>
<reference evidence="2 3" key="1">
    <citation type="submission" date="2016-04" db="EMBL/GenBank/DDBJ databases">
        <authorList>
            <person name="Evans L.H."/>
            <person name="Alamgir A."/>
            <person name="Owens N."/>
            <person name="Weber N.D."/>
            <person name="Virtaneva K."/>
            <person name="Barbian K."/>
            <person name="Babar A."/>
            <person name="Rosenke K."/>
        </authorList>
    </citation>
    <scope>NUCLEOTIDE SEQUENCE [LARGE SCALE GENOMIC DNA]</scope>
    <source>
        <strain evidence="2 3">JL2886</strain>
    </source>
</reference>
<evidence type="ECO:0000313" key="3">
    <source>
        <dbReference type="Proteomes" id="UP000092565"/>
    </source>
</evidence>
<keyword evidence="1" id="KW-0732">Signal</keyword>
<organism evidence="2 3">
    <name type="scientific">Phaeobacter gallaeciensis</name>
    <dbReference type="NCBI Taxonomy" id="60890"/>
    <lineage>
        <taxon>Bacteria</taxon>
        <taxon>Pseudomonadati</taxon>
        <taxon>Pseudomonadota</taxon>
        <taxon>Alphaproteobacteria</taxon>
        <taxon>Rhodobacterales</taxon>
        <taxon>Roseobacteraceae</taxon>
        <taxon>Phaeobacter</taxon>
    </lineage>
</organism>
<proteinExistence type="predicted"/>
<dbReference type="EMBL" id="CP015124">
    <property type="protein sequence ID" value="ANP35844.1"/>
    <property type="molecule type" value="Genomic_DNA"/>
</dbReference>
<protein>
    <submittedName>
        <fullName evidence="2">Uncharacterized protein</fullName>
    </submittedName>
</protein>
<feature type="signal peptide" evidence="1">
    <location>
        <begin position="1"/>
        <end position="23"/>
    </location>
</feature>
<evidence type="ECO:0000256" key="1">
    <source>
        <dbReference type="SAM" id="SignalP"/>
    </source>
</evidence>
<accession>A0A1B0ZP30</accession>
<keyword evidence="3" id="KW-1185">Reference proteome</keyword>
<gene>
    <name evidence="2" type="ORF">JL2886_00920</name>
</gene>